<evidence type="ECO:0000313" key="4">
    <source>
        <dbReference type="EMBL" id="OGC22585.1"/>
    </source>
</evidence>
<evidence type="ECO:0000313" key="5">
    <source>
        <dbReference type="Proteomes" id="UP000178417"/>
    </source>
</evidence>
<feature type="domain" description="RmlD-like substrate binding" evidence="3">
    <location>
        <begin position="1"/>
        <end position="237"/>
    </location>
</feature>
<dbReference type="GO" id="GO:0008831">
    <property type="term" value="F:dTDP-4-dehydrorhamnose reductase activity"/>
    <property type="evidence" value="ECO:0007669"/>
    <property type="project" value="UniProtKB-EC"/>
</dbReference>
<dbReference type="AlphaFoldDB" id="A0A1F4SQ79"/>
<dbReference type="CDD" id="cd05254">
    <property type="entry name" value="dTDP_HR_like_SDR_e"/>
    <property type="match status" value="1"/>
</dbReference>
<dbReference type="EC" id="1.1.1.133" evidence="2"/>
<dbReference type="Proteomes" id="UP000178417">
    <property type="component" value="Unassembled WGS sequence"/>
</dbReference>
<sequence>MKILLTGAAGYVGNIIKDHFCERDELISLDLLPKEDGQIQCDLKNHEELLHVSKNINPEIVIHAVGNKNISFCETNPKEAYQINCDTIKNVASVFAGKAKIIYISTDYVFDGMCGGYAENDVPNPKTVYGKSKLSGEIEGAKNAKESFITVRLSALYDPNATFLCYLRQKLSSGQVVECFSNIRYSPTYVDDFLKILEKVILSNDGTNVFHACGKALSRYEFALFFAKVFGFDSGLLKKQLYTKDENLFLFPDLSLSNKRTCELFGIEMTKTEEALLEIKKRLNL</sequence>
<organism evidence="4 5">
    <name type="scientific">candidate division WOR-1 bacterium RIFOXYB2_FULL_37_13</name>
    <dbReference type="NCBI Taxonomy" id="1802579"/>
    <lineage>
        <taxon>Bacteria</taxon>
        <taxon>Bacillati</taxon>
        <taxon>Saganbacteria</taxon>
    </lineage>
</organism>
<dbReference type="SUPFAM" id="SSF51735">
    <property type="entry name" value="NAD(P)-binding Rossmann-fold domains"/>
    <property type="match status" value="1"/>
</dbReference>
<reference evidence="4 5" key="1">
    <citation type="journal article" date="2016" name="Nat. Commun.">
        <title>Thousands of microbial genomes shed light on interconnected biogeochemical processes in an aquifer system.</title>
        <authorList>
            <person name="Anantharaman K."/>
            <person name="Brown C.T."/>
            <person name="Hug L.A."/>
            <person name="Sharon I."/>
            <person name="Castelle C.J."/>
            <person name="Probst A.J."/>
            <person name="Thomas B.C."/>
            <person name="Singh A."/>
            <person name="Wilkins M.J."/>
            <person name="Karaoz U."/>
            <person name="Brodie E.L."/>
            <person name="Williams K.H."/>
            <person name="Hubbard S.S."/>
            <person name="Banfield J.F."/>
        </authorList>
    </citation>
    <scope>NUCLEOTIDE SEQUENCE [LARGE SCALE GENOMIC DNA]</scope>
</reference>
<dbReference type="GO" id="GO:0006556">
    <property type="term" value="P:S-adenosylmethionine biosynthetic process"/>
    <property type="evidence" value="ECO:0007669"/>
    <property type="project" value="TreeGrafter"/>
</dbReference>
<comment type="similarity">
    <text evidence="1 2">Belongs to the dTDP-4-dehydrorhamnose reductase family.</text>
</comment>
<dbReference type="InterPro" id="IPR029903">
    <property type="entry name" value="RmlD-like-bd"/>
</dbReference>
<evidence type="ECO:0000259" key="3">
    <source>
        <dbReference type="Pfam" id="PF04321"/>
    </source>
</evidence>
<dbReference type="GO" id="GO:0019305">
    <property type="term" value="P:dTDP-rhamnose biosynthetic process"/>
    <property type="evidence" value="ECO:0007669"/>
    <property type="project" value="UniProtKB-UniPathway"/>
</dbReference>
<dbReference type="Gene3D" id="3.90.25.10">
    <property type="entry name" value="UDP-galactose 4-epimerase, domain 1"/>
    <property type="match status" value="1"/>
</dbReference>
<comment type="function">
    <text evidence="2">Catalyzes the reduction of dTDP-6-deoxy-L-lyxo-4-hexulose to yield dTDP-L-rhamnose.</text>
</comment>
<dbReference type="UniPathway" id="UPA00124"/>
<keyword evidence="2" id="KW-0521">NADP</keyword>
<name>A0A1F4SQ79_UNCSA</name>
<dbReference type="PANTHER" id="PTHR10491:SF4">
    <property type="entry name" value="METHIONINE ADENOSYLTRANSFERASE 2 SUBUNIT BETA"/>
    <property type="match status" value="1"/>
</dbReference>
<dbReference type="PANTHER" id="PTHR10491">
    <property type="entry name" value="DTDP-4-DEHYDRORHAMNOSE REDUCTASE"/>
    <property type="match status" value="1"/>
</dbReference>
<keyword evidence="2" id="KW-0560">Oxidoreductase</keyword>
<dbReference type="EMBL" id="MEUB01000027">
    <property type="protein sequence ID" value="OGC22585.1"/>
    <property type="molecule type" value="Genomic_DNA"/>
</dbReference>
<evidence type="ECO:0000256" key="1">
    <source>
        <dbReference type="ARBA" id="ARBA00010944"/>
    </source>
</evidence>
<dbReference type="GO" id="GO:0048270">
    <property type="term" value="F:methionine adenosyltransferase regulator activity"/>
    <property type="evidence" value="ECO:0007669"/>
    <property type="project" value="TreeGrafter"/>
</dbReference>
<dbReference type="Pfam" id="PF04321">
    <property type="entry name" value="RmlD_sub_bind"/>
    <property type="match status" value="1"/>
</dbReference>
<proteinExistence type="inferred from homology"/>
<comment type="pathway">
    <text evidence="2">Carbohydrate biosynthesis; dTDP-L-rhamnose biosynthesis.</text>
</comment>
<accession>A0A1F4SQ79</accession>
<comment type="caution">
    <text evidence="4">The sequence shown here is derived from an EMBL/GenBank/DDBJ whole genome shotgun (WGS) entry which is preliminary data.</text>
</comment>
<protein>
    <recommendedName>
        <fullName evidence="2">dTDP-4-dehydrorhamnose reductase</fullName>
        <ecNumber evidence="2">1.1.1.133</ecNumber>
    </recommendedName>
</protein>
<gene>
    <name evidence="4" type="ORF">A2310_07465</name>
</gene>
<dbReference type="InterPro" id="IPR005913">
    <property type="entry name" value="dTDP_dehydrorham_reduct"/>
</dbReference>
<dbReference type="Gene3D" id="3.40.50.720">
    <property type="entry name" value="NAD(P)-binding Rossmann-like Domain"/>
    <property type="match status" value="1"/>
</dbReference>
<dbReference type="InterPro" id="IPR036291">
    <property type="entry name" value="NAD(P)-bd_dom_sf"/>
</dbReference>
<evidence type="ECO:0000256" key="2">
    <source>
        <dbReference type="RuleBase" id="RU364082"/>
    </source>
</evidence>
<dbReference type="STRING" id="1802579.A2310_07465"/>
<dbReference type="GO" id="GO:0048269">
    <property type="term" value="C:methionine adenosyltransferase complex"/>
    <property type="evidence" value="ECO:0007669"/>
    <property type="project" value="TreeGrafter"/>
</dbReference>